<dbReference type="Gene3D" id="3.20.20.10">
    <property type="entry name" value="Alanine racemase"/>
    <property type="match status" value="1"/>
</dbReference>
<dbReference type="InterPro" id="IPR042208">
    <property type="entry name" value="D-ser_dehydrat-like_sf"/>
</dbReference>
<comment type="caution">
    <text evidence="4">The sequence shown here is derived from an EMBL/GenBank/DDBJ whole genome shotgun (WGS) entry which is preliminary data.</text>
</comment>
<reference evidence="5" key="1">
    <citation type="journal article" date="2023" name="Commun. Biol.">
        <title>Genome analysis of Parmales, the sister group of diatoms, reveals the evolutionary specialization of diatoms from phago-mixotrophs to photoautotrophs.</title>
        <authorList>
            <person name="Ban H."/>
            <person name="Sato S."/>
            <person name="Yoshikawa S."/>
            <person name="Yamada K."/>
            <person name="Nakamura Y."/>
            <person name="Ichinomiya M."/>
            <person name="Sato N."/>
            <person name="Blanc-Mathieu R."/>
            <person name="Endo H."/>
            <person name="Kuwata A."/>
            <person name="Ogata H."/>
        </authorList>
    </citation>
    <scope>NUCLEOTIDE SEQUENCE [LARGE SCALE GENOMIC DNA]</scope>
    <source>
        <strain evidence="5">NIES 3700</strain>
    </source>
</reference>
<evidence type="ECO:0000256" key="2">
    <source>
        <dbReference type="ARBA" id="ARBA00023239"/>
    </source>
</evidence>
<dbReference type="EMBL" id="BRXW01000016">
    <property type="protein sequence ID" value="GMH99846.1"/>
    <property type="molecule type" value="Genomic_DNA"/>
</dbReference>
<protein>
    <recommendedName>
        <fullName evidence="3">D-serine dehydratase-like domain-containing protein</fullName>
    </recommendedName>
</protein>
<dbReference type="InterPro" id="IPR029066">
    <property type="entry name" value="PLP-binding_barrel"/>
</dbReference>
<proteinExistence type="inferred from homology"/>
<evidence type="ECO:0000313" key="4">
    <source>
        <dbReference type="EMBL" id="GMH99846.1"/>
    </source>
</evidence>
<accession>A0A9W7C0Q5</accession>
<gene>
    <name evidence="4" type="ORF">TrLO_g750</name>
</gene>
<dbReference type="InterPro" id="IPR001608">
    <property type="entry name" value="Ala_racemase_N"/>
</dbReference>
<sequence length="403" mass="44103">MRNLALLLSTLPPFPFHPSLLPTPFLTVSRSALTRNLEGMQSILSKHPKVRLRPHVKTHKCVEISKLTLTVGGAQGLCFQVMDELEPHIDRITEFDDANKSPHNNKLDFMLTSSVIGKNKLNRLKTLVNNSSYTTLISVLVDDINNLKQLIDLSVPLGVFIEIDVGQNRCGVNVDDIQGLKTVELLAKTIQDPTNKLEFRGIHAYQGALQHVRLESERSSLVQAQSVATAEKVKNYLLQSSNITSPLITGAGTGSFLHELSGGVHNEVQPGSYIFMDTDYLANSNPPPFEHSLWILGTVLSNATGRACCDIGSKAVDLVSGVPKFTQGMTSKYFENMEYESGGDEHGVLSPTKEGAEILNVGDLVHAVPCHIDPTVNLHSEIAVINDAGDVEDIWEVHRSCGR</sequence>
<dbReference type="Proteomes" id="UP001165122">
    <property type="component" value="Unassembled WGS sequence"/>
</dbReference>
<dbReference type="OrthoDB" id="20198at2759"/>
<dbReference type="Pfam" id="PF14031">
    <property type="entry name" value="D-ser_dehydrat"/>
    <property type="match status" value="1"/>
</dbReference>
<keyword evidence="2" id="KW-0456">Lyase</keyword>
<evidence type="ECO:0000313" key="5">
    <source>
        <dbReference type="Proteomes" id="UP001165122"/>
    </source>
</evidence>
<dbReference type="Pfam" id="PF01168">
    <property type="entry name" value="Ala_racemase_N"/>
    <property type="match status" value="1"/>
</dbReference>
<evidence type="ECO:0000259" key="3">
    <source>
        <dbReference type="SMART" id="SM01119"/>
    </source>
</evidence>
<organism evidence="4 5">
    <name type="scientific">Triparma laevis f. longispina</name>
    <dbReference type="NCBI Taxonomy" id="1714387"/>
    <lineage>
        <taxon>Eukaryota</taxon>
        <taxon>Sar</taxon>
        <taxon>Stramenopiles</taxon>
        <taxon>Ochrophyta</taxon>
        <taxon>Bolidophyceae</taxon>
        <taxon>Parmales</taxon>
        <taxon>Triparmaceae</taxon>
        <taxon>Triparma</taxon>
    </lineage>
</organism>
<dbReference type="GO" id="GO:0036088">
    <property type="term" value="P:D-serine catabolic process"/>
    <property type="evidence" value="ECO:0007669"/>
    <property type="project" value="TreeGrafter"/>
</dbReference>
<feature type="domain" description="D-serine dehydratase-like" evidence="3">
    <location>
        <begin position="292"/>
        <end position="386"/>
    </location>
</feature>
<keyword evidence="5" id="KW-1185">Reference proteome</keyword>
<dbReference type="SMART" id="SM01119">
    <property type="entry name" value="D-ser_dehydrat"/>
    <property type="match status" value="1"/>
</dbReference>
<dbReference type="InterPro" id="IPR051466">
    <property type="entry name" value="D-amino_acid_metab_enzyme"/>
</dbReference>
<dbReference type="Gene3D" id="2.40.37.20">
    <property type="entry name" value="D-serine dehydratase-like domain"/>
    <property type="match status" value="1"/>
</dbReference>
<dbReference type="GO" id="GO:0008721">
    <property type="term" value="F:D-serine ammonia-lyase activity"/>
    <property type="evidence" value="ECO:0007669"/>
    <property type="project" value="TreeGrafter"/>
</dbReference>
<comment type="similarity">
    <text evidence="1">Belongs to the DSD1 family.</text>
</comment>
<dbReference type="AlphaFoldDB" id="A0A9W7C0Q5"/>
<dbReference type="InterPro" id="IPR026956">
    <property type="entry name" value="D-ser_dehydrat-like_dom"/>
</dbReference>
<dbReference type="PANTHER" id="PTHR28004:SF2">
    <property type="entry name" value="D-SERINE DEHYDRATASE"/>
    <property type="match status" value="1"/>
</dbReference>
<evidence type="ECO:0000256" key="1">
    <source>
        <dbReference type="ARBA" id="ARBA00005323"/>
    </source>
</evidence>
<dbReference type="SUPFAM" id="SSF51419">
    <property type="entry name" value="PLP-binding barrel"/>
    <property type="match status" value="1"/>
</dbReference>
<name>A0A9W7C0Q5_9STRA</name>
<dbReference type="PANTHER" id="PTHR28004">
    <property type="entry name" value="ZGC:162816-RELATED"/>
    <property type="match status" value="1"/>
</dbReference>